<reference evidence="1 2" key="1">
    <citation type="submission" date="2017-06" db="EMBL/GenBank/DDBJ databases">
        <authorList>
            <person name="Kim H.J."/>
            <person name="Triplett B.A."/>
        </authorList>
    </citation>
    <scope>NUCLEOTIDE SEQUENCE [LARGE SCALE GENOMIC DNA]</scope>
    <source>
        <strain evidence="1 2">13146</strain>
    </source>
</reference>
<dbReference type="EMBL" id="NIVS01000028">
    <property type="protein sequence ID" value="OWQ52653.1"/>
    <property type="molecule type" value="Genomic_DNA"/>
</dbReference>
<dbReference type="RefSeq" id="WP_046272599.1">
    <property type="nucleotide sequence ID" value="NZ_JBLZPU010000007.1"/>
</dbReference>
<protein>
    <submittedName>
        <fullName evidence="1">Uncharacterized protein</fullName>
    </submittedName>
</protein>
<proteinExistence type="predicted"/>
<evidence type="ECO:0000313" key="2">
    <source>
        <dbReference type="Proteomes" id="UP000198157"/>
    </source>
</evidence>
<dbReference type="Proteomes" id="UP000198157">
    <property type="component" value="Unassembled WGS sequence"/>
</dbReference>
<gene>
    <name evidence="1" type="ORF">CEE60_12110</name>
</gene>
<organism evidence="1 2">
    <name type="scientific">Stenotrophomonas maltophilia</name>
    <name type="common">Pseudomonas maltophilia</name>
    <name type="synonym">Xanthomonas maltophilia</name>
    <dbReference type="NCBI Taxonomy" id="40324"/>
    <lineage>
        <taxon>Bacteria</taxon>
        <taxon>Pseudomonadati</taxon>
        <taxon>Pseudomonadota</taxon>
        <taxon>Gammaproteobacteria</taxon>
        <taxon>Lysobacterales</taxon>
        <taxon>Lysobacteraceae</taxon>
        <taxon>Stenotrophomonas</taxon>
        <taxon>Stenotrophomonas maltophilia group</taxon>
    </lineage>
</organism>
<comment type="caution">
    <text evidence="1">The sequence shown here is derived from an EMBL/GenBank/DDBJ whole genome shotgun (WGS) entry which is preliminary data.</text>
</comment>
<accession>A0A246HME7</accession>
<evidence type="ECO:0000313" key="1">
    <source>
        <dbReference type="EMBL" id="OWQ52653.1"/>
    </source>
</evidence>
<dbReference type="OrthoDB" id="6044457at2"/>
<sequence>MEHMRWLTLRLSNNQSIGPKVLMDLWANACETNQSSVTRETLPGKSTSYALHAPTSLAYPKRAELRMRKLLEEAGYTFTLGSLADRPAPQPVRFR</sequence>
<dbReference type="AlphaFoldDB" id="A0A246HME7"/>
<name>A0A246HME7_STEMA</name>